<proteinExistence type="predicted"/>
<organism evidence="2">
    <name type="scientific">marine sediment metagenome</name>
    <dbReference type="NCBI Taxonomy" id="412755"/>
    <lineage>
        <taxon>unclassified sequences</taxon>
        <taxon>metagenomes</taxon>
        <taxon>ecological metagenomes</taxon>
    </lineage>
</organism>
<dbReference type="Pfam" id="PF08757">
    <property type="entry name" value="CotH"/>
    <property type="match status" value="1"/>
</dbReference>
<comment type="caution">
    <text evidence="2">The sequence shown here is derived from an EMBL/GenBank/DDBJ whole genome shotgun (WGS) entry which is preliminary data.</text>
</comment>
<name>A0A0F9EJY7_9ZZZZ</name>
<dbReference type="InterPro" id="IPR014867">
    <property type="entry name" value="Spore_coat_CotH_CotH2/3/7"/>
</dbReference>
<accession>A0A0F9EJY7</accession>
<reference evidence="2" key="1">
    <citation type="journal article" date="2015" name="Nature">
        <title>Complex archaea that bridge the gap between prokaryotes and eukaryotes.</title>
        <authorList>
            <person name="Spang A."/>
            <person name="Saw J.H."/>
            <person name="Jorgensen S.L."/>
            <person name="Zaremba-Niedzwiedzka K."/>
            <person name="Martijn J."/>
            <person name="Lind A.E."/>
            <person name="van Eijk R."/>
            <person name="Schleper C."/>
            <person name="Guy L."/>
            <person name="Ettema T.J."/>
        </authorList>
    </citation>
    <scope>NUCLEOTIDE SEQUENCE</scope>
</reference>
<feature type="non-terminal residue" evidence="2">
    <location>
        <position position="1"/>
    </location>
</feature>
<evidence type="ECO:0000313" key="2">
    <source>
        <dbReference type="EMBL" id="KKL66601.1"/>
    </source>
</evidence>
<feature type="non-terminal residue" evidence="2">
    <location>
        <position position="655"/>
    </location>
</feature>
<evidence type="ECO:0000259" key="1">
    <source>
        <dbReference type="PROSITE" id="PS51841"/>
    </source>
</evidence>
<dbReference type="InterPro" id="IPR001322">
    <property type="entry name" value="Lamin_tail_dom"/>
</dbReference>
<protein>
    <recommendedName>
        <fullName evidence="1">LTD domain-containing protein</fullName>
    </recommendedName>
</protein>
<dbReference type="AlphaFoldDB" id="A0A0F9EJY7"/>
<gene>
    <name evidence="2" type="ORF">LCGC14_2143350</name>
</gene>
<sequence>FKVEDGQSQAGPCTTSAIMLPSEANYLHTSSNVWSNERLGATIVDDQQEVFYNAGVRLKGSYVGRNVVRVGFNIAFNPDQPFRGIHDKVSIDRSTNVQIGQDEILIKHIASHAGGIPSMYDDLVHFISPKSGYTSTAQLQLAGFDDIYLDSQFSEVRRPEVDGGSDGTEYEFEGLYWPTSTVDGNPESLKLPQPSRWNPIDIQDSGDDEEAYRWRFLIKNNRVRDDFSQLIEFSKTFSLFGAELDVATRGVMDVDQWMRTFAHQSLAGVADVYGRVYQSHNLRVYVRPSDGKVLAMPWDWDSAFYYSATNTIFPRFNIGKIVALPRNKRLFYGHLLDIINTTFNTSYMSTWTQHYGQLAGQNFGARLSYIGSRANYVLSQLPTQFSLTISTNNGDDFSVADSAVTLRGDGWIDVREIHVEGFLEPLEVTWLDDRQWQATIPVAYGDNLLNFKAYNHQGKLVGSDSITVDSTVSERPLQEFLRITEMNYNPPEPSATESLAGFTNNDDFEFIELTNIDTSGTYFLNLTGVRFTDGIDFDFSAAGITAMAPGEYVVLAQDPAAFTERYGSVPNLIGPYSGRLNNGGERLLLFDSQNAIIHDFTYGDSGSAGWPDRADGNGSALQVVDTSGDYNDPLNWGSSSEYLGSPGGVGAEPLD</sequence>
<dbReference type="EMBL" id="LAZR01027151">
    <property type="protein sequence ID" value="KKL66601.1"/>
    <property type="molecule type" value="Genomic_DNA"/>
</dbReference>
<dbReference type="PROSITE" id="PS51841">
    <property type="entry name" value="LTD"/>
    <property type="match status" value="1"/>
</dbReference>
<feature type="domain" description="LTD" evidence="1">
    <location>
        <begin position="468"/>
        <end position="632"/>
    </location>
</feature>